<proteinExistence type="predicted"/>
<dbReference type="PATRIC" id="fig|1396.535.peg.1782"/>
<dbReference type="Proteomes" id="UP000076482">
    <property type="component" value="Unassembled WGS sequence"/>
</dbReference>
<accession>A0A164NY26</accession>
<evidence type="ECO:0000313" key="1">
    <source>
        <dbReference type="EMBL" id="KZD65984.1"/>
    </source>
</evidence>
<dbReference type="AlphaFoldDB" id="A0A164NY26"/>
<evidence type="ECO:0000313" key="2">
    <source>
        <dbReference type="Proteomes" id="UP000076482"/>
    </source>
</evidence>
<name>A0A164NY26_BACCE</name>
<dbReference type="RefSeq" id="WP_063261209.1">
    <property type="nucleotide sequence ID" value="NZ_LJKE01000045.1"/>
</dbReference>
<protein>
    <submittedName>
        <fullName evidence="1">Uncharacterized protein</fullName>
    </submittedName>
</protein>
<organism evidence="1 2">
    <name type="scientific">Bacillus cereus</name>
    <dbReference type="NCBI Taxonomy" id="1396"/>
    <lineage>
        <taxon>Bacteria</taxon>
        <taxon>Bacillati</taxon>
        <taxon>Bacillota</taxon>
        <taxon>Bacilli</taxon>
        <taxon>Bacillales</taxon>
        <taxon>Bacillaceae</taxon>
        <taxon>Bacillus</taxon>
        <taxon>Bacillus cereus group</taxon>
    </lineage>
</organism>
<dbReference type="EMBL" id="LJKE01000045">
    <property type="protein sequence ID" value="KZD65984.1"/>
    <property type="molecule type" value="Genomic_DNA"/>
</dbReference>
<sequence length="110" mass="12028">MKYLINVCIVSAIFALLMGLTVLIPNEESVDNDNNTPLQEAVILEVSGTGIAYATNYTVAIVQINGEIHNVNIEGLEVGNIKSKQELIGRTILVYESSDNVFPYTAKEIK</sequence>
<reference evidence="1 2" key="1">
    <citation type="submission" date="2015-09" db="EMBL/GenBank/DDBJ databases">
        <title>Bacillus cereus food isolates.</title>
        <authorList>
            <person name="Boekhorst J."/>
        </authorList>
    </citation>
    <scope>NUCLEOTIDE SEQUENCE [LARGE SCALE GENOMIC DNA]</scope>
    <source>
        <strain evidence="1 2">B4088</strain>
    </source>
</reference>
<comment type="caution">
    <text evidence="1">The sequence shown here is derived from an EMBL/GenBank/DDBJ whole genome shotgun (WGS) entry which is preliminary data.</text>
</comment>
<gene>
    <name evidence="1" type="ORF">B4088_2741</name>
</gene>